<comment type="caution">
    <text evidence="2">The sequence shown here is derived from an EMBL/GenBank/DDBJ whole genome shotgun (WGS) entry which is preliminary data.</text>
</comment>
<dbReference type="RefSeq" id="WP_307691718.1">
    <property type="nucleotide sequence ID" value="NZ_JAUSRO010000015.1"/>
</dbReference>
<dbReference type="InterPro" id="IPR050383">
    <property type="entry name" value="GlyoxalaseI/FosfomycinResist"/>
</dbReference>
<dbReference type="PANTHER" id="PTHR21366:SF14">
    <property type="entry name" value="GLYOXALASE DOMAIN-CONTAINING PROTEIN 5"/>
    <property type="match status" value="1"/>
</dbReference>
<keyword evidence="3" id="KW-1185">Reference proteome</keyword>
<accession>A0ABT9SCP0</accession>
<evidence type="ECO:0000313" key="2">
    <source>
        <dbReference type="EMBL" id="MDP9901955.1"/>
    </source>
</evidence>
<dbReference type="InterPro" id="IPR037523">
    <property type="entry name" value="VOC_core"/>
</dbReference>
<proteinExistence type="predicted"/>
<dbReference type="SUPFAM" id="SSF54593">
    <property type="entry name" value="Glyoxalase/Bleomycin resistance protein/Dihydroxybiphenyl dioxygenase"/>
    <property type="match status" value="1"/>
</dbReference>
<dbReference type="EMBL" id="JAUSRO010000015">
    <property type="protein sequence ID" value="MDP9901955.1"/>
    <property type="molecule type" value="Genomic_DNA"/>
</dbReference>
<name>A0ABT9SCP0_9BURK</name>
<dbReference type="InterPro" id="IPR004360">
    <property type="entry name" value="Glyas_Fos-R_dOase_dom"/>
</dbReference>
<feature type="domain" description="VOC" evidence="1">
    <location>
        <begin position="2"/>
        <end position="121"/>
    </location>
</feature>
<evidence type="ECO:0000259" key="1">
    <source>
        <dbReference type="PROSITE" id="PS51819"/>
    </source>
</evidence>
<evidence type="ECO:0000313" key="3">
    <source>
        <dbReference type="Proteomes" id="UP001226867"/>
    </source>
</evidence>
<dbReference type="PROSITE" id="PS51819">
    <property type="entry name" value="VOC"/>
    <property type="match status" value="1"/>
</dbReference>
<protein>
    <submittedName>
        <fullName evidence="2">Catechol-2,3-dioxygenase</fullName>
    </submittedName>
</protein>
<organism evidence="2 3">
    <name type="scientific">Variovorax ginsengisoli</name>
    <dbReference type="NCBI Taxonomy" id="363844"/>
    <lineage>
        <taxon>Bacteria</taxon>
        <taxon>Pseudomonadati</taxon>
        <taxon>Pseudomonadota</taxon>
        <taxon>Betaproteobacteria</taxon>
        <taxon>Burkholderiales</taxon>
        <taxon>Comamonadaceae</taxon>
        <taxon>Variovorax</taxon>
    </lineage>
</organism>
<dbReference type="Proteomes" id="UP001226867">
    <property type="component" value="Unassembled WGS sequence"/>
</dbReference>
<dbReference type="PANTHER" id="PTHR21366">
    <property type="entry name" value="GLYOXALASE FAMILY PROTEIN"/>
    <property type="match status" value="1"/>
</dbReference>
<reference evidence="2 3" key="1">
    <citation type="submission" date="2023-07" db="EMBL/GenBank/DDBJ databases">
        <title>Sorghum-associated microbial communities from plants grown in Nebraska, USA.</title>
        <authorList>
            <person name="Schachtman D."/>
        </authorList>
    </citation>
    <scope>NUCLEOTIDE SEQUENCE [LARGE SCALE GENOMIC DNA]</scope>
    <source>
        <strain evidence="2 3">DS1607</strain>
    </source>
</reference>
<sequence length="177" mass="20326">MDLGHVGVHVRDFEAMLGFYQRVFGFVISDIKRGEDRSIAFLTSQPEIHHQFVLASGRDPEDRSRVINQISFRVSSLAELKRVGAAIKVEPVEEVDIITHGTAWAIYFRDPEGNRMEAFVDTPWYIDQPFRAPIDLEQSEDALRRDTEALCRARPGFQRIEDYQRKLAARFESAKAT</sequence>
<dbReference type="Gene3D" id="3.10.180.10">
    <property type="entry name" value="2,3-Dihydroxybiphenyl 1,2-Dioxygenase, domain 1"/>
    <property type="match status" value="1"/>
</dbReference>
<dbReference type="Pfam" id="PF00903">
    <property type="entry name" value="Glyoxalase"/>
    <property type="match status" value="1"/>
</dbReference>
<dbReference type="InterPro" id="IPR029068">
    <property type="entry name" value="Glyas_Bleomycin-R_OHBP_Dase"/>
</dbReference>
<gene>
    <name evidence="2" type="ORF">J2W36_004227</name>
</gene>